<name>A0A834YMS5_TETSI</name>
<dbReference type="PANTHER" id="PTHR35296:SF8">
    <property type="entry name" value="SMALL AUXIN-UP RNA-RELATED"/>
    <property type="match status" value="1"/>
</dbReference>
<dbReference type="Proteomes" id="UP000655225">
    <property type="component" value="Unassembled WGS sequence"/>
</dbReference>
<dbReference type="OrthoDB" id="1924524at2759"/>
<reference evidence="2 3" key="1">
    <citation type="submission" date="2020-04" db="EMBL/GenBank/DDBJ databases">
        <title>Plant Genome Project.</title>
        <authorList>
            <person name="Zhang R.-G."/>
        </authorList>
    </citation>
    <scope>NUCLEOTIDE SEQUENCE [LARGE SCALE GENOMIC DNA]</scope>
    <source>
        <strain evidence="2">YNK0</strain>
        <tissue evidence="2">Leaf</tissue>
    </source>
</reference>
<protein>
    <recommendedName>
        <fullName evidence="4">Small auxin up regulated protein</fullName>
    </recommendedName>
</protein>
<sequence length="122" mass="14215">MKKIHLILKKCKSLSRKLGRSSSYSSLRSNSNREEFWGDMTEFEQRETVFVGSSRRCYRISSKHLNHPLLNALIEKSKQKSGEDISVKCEVVIFDHLLWMLENAEPNLTSESLDELAELYTY</sequence>
<dbReference type="Pfam" id="PF02519">
    <property type="entry name" value="Auxin_inducible"/>
    <property type="match status" value="1"/>
</dbReference>
<dbReference type="EMBL" id="JABCRI010000017">
    <property type="protein sequence ID" value="KAF8390950.1"/>
    <property type="molecule type" value="Genomic_DNA"/>
</dbReference>
<accession>A0A834YMS5</accession>
<dbReference type="PANTHER" id="PTHR35296">
    <property type="entry name" value="EXPRESSED PROTEIN"/>
    <property type="match status" value="1"/>
</dbReference>
<comment type="similarity">
    <text evidence="1">Belongs to the ARG7 family.</text>
</comment>
<comment type="caution">
    <text evidence="2">The sequence shown here is derived from an EMBL/GenBank/DDBJ whole genome shotgun (WGS) entry which is preliminary data.</text>
</comment>
<organism evidence="2 3">
    <name type="scientific">Tetracentron sinense</name>
    <name type="common">Spur-leaf</name>
    <dbReference type="NCBI Taxonomy" id="13715"/>
    <lineage>
        <taxon>Eukaryota</taxon>
        <taxon>Viridiplantae</taxon>
        <taxon>Streptophyta</taxon>
        <taxon>Embryophyta</taxon>
        <taxon>Tracheophyta</taxon>
        <taxon>Spermatophyta</taxon>
        <taxon>Magnoliopsida</taxon>
        <taxon>Trochodendrales</taxon>
        <taxon>Trochodendraceae</taxon>
        <taxon>Tetracentron</taxon>
    </lineage>
</organism>
<dbReference type="InterPro" id="IPR003676">
    <property type="entry name" value="SAUR_fam"/>
</dbReference>
<proteinExistence type="inferred from homology"/>
<evidence type="ECO:0008006" key="4">
    <source>
        <dbReference type="Google" id="ProtNLM"/>
    </source>
</evidence>
<keyword evidence="3" id="KW-1185">Reference proteome</keyword>
<evidence type="ECO:0000256" key="1">
    <source>
        <dbReference type="ARBA" id="ARBA00006974"/>
    </source>
</evidence>
<dbReference type="GO" id="GO:0009733">
    <property type="term" value="P:response to auxin"/>
    <property type="evidence" value="ECO:0007669"/>
    <property type="project" value="InterPro"/>
</dbReference>
<evidence type="ECO:0000313" key="2">
    <source>
        <dbReference type="EMBL" id="KAF8390950.1"/>
    </source>
</evidence>
<gene>
    <name evidence="2" type="ORF">HHK36_023250</name>
</gene>
<evidence type="ECO:0000313" key="3">
    <source>
        <dbReference type="Proteomes" id="UP000655225"/>
    </source>
</evidence>
<dbReference type="AlphaFoldDB" id="A0A834YMS5"/>